<keyword evidence="4" id="KW-0732">Signal</keyword>
<dbReference type="CDD" id="cd00413">
    <property type="entry name" value="Glyco_hydrolase_16"/>
    <property type="match status" value="1"/>
</dbReference>
<dbReference type="GO" id="GO:0005975">
    <property type="term" value="P:carbohydrate metabolic process"/>
    <property type="evidence" value="ECO:0007669"/>
    <property type="project" value="InterPro"/>
</dbReference>
<dbReference type="Pfam" id="PF00722">
    <property type="entry name" value="Glyco_hydro_16"/>
    <property type="match status" value="1"/>
</dbReference>
<keyword evidence="2" id="KW-0326">Glycosidase</keyword>
<comment type="caution">
    <text evidence="6">The sequence shown here is derived from an EMBL/GenBank/DDBJ whole genome shotgun (WGS) entry which is preliminary data.</text>
</comment>
<sequence length="299" mass="34160">MHWFIIVLLIVKVTAIQLTTNLNQCDCGYQQDKDTQWQELWHIDFDQTKSNHSLIDPEQFYSFKDLFFSNYVIQAKFNDTYPRTFKRTNVQITEAGLEIAVKTHLIANASRYDITCGGVGTDRQDILYGSFRSFIRSSAVSGTVAGMFLYHAEGEIDIELVSALQPPQAYFAMHPLIYDENGRASPLTHGESILGFDPSLDYHEYRFDWFPNLTVFYVDGIEKYRMTTHVLGLPSRVMFNHWTDGNPNFSQGPAKQDASIFIKNMTFFFNATSSSSLPCQQTTTACPIQSKSHRCLSMN</sequence>
<dbReference type="STRING" id="4846.A0A367JKR9"/>
<evidence type="ECO:0000256" key="1">
    <source>
        <dbReference type="ARBA" id="ARBA00022801"/>
    </source>
</evidence>
<feature type="signal peptide" evidence="4">
    <location>
        <begin position="1"/>
        <end position="15"/>
    </location>
</feature>
<dbReference type="Gene3D" id="2.60.120.200">
    <property type="match status" value="1"/>
</dbReference>
<keyword evidence="1" id="KW-0378">Hydrolase</keyword>
<dbReference type="Proteomes" id="UP000253551">
    <property type="component" value="Unassembled WGS sequence"/>
</dbReference>
<evidence type="ECO:0000313" key="7">
    <source>
        <dbReference type="Proteomes" id="UP000253551"/>
    </source>
</evidence>
<protein>
    <recommendedName>
        <fullName evidence="5">GH16 domain-containing protein</fullName>
    </recommendedName>
</protein>
<feature type="chain" id="PRO_5017049601" description="GH16 domain-containing protein" evidence="4">
    <location>
        <begin position="16"/>
        <end position="299"/>
    </location>
</feature>
<accession>A0A367JKR9</accession>
<dbReference type="InterPro" id="IPR000757">
    <property type="entry name" value="Beta-glucanase-like"/>
</dbReference>
<dbReference type="AlphaFoldDB" id="A0A367JKR9"/>
<gene>
    <name evidence="6" type="ORF">CU098_008484</name>
</gene>
<dbReference type="PRINTS" id="PR00737">
    <property type="entry name" value="GLHYDRLASE16"/>
</dbReference>
<organism evidence="6 7">
    <name type="scientific">Rhizopus stolonifer</name>
    <name type="common">Rhizopus nigricans</name>
    <dbReference type="NCBI Taxonomy" id="4846"/>
    <lineage>
        <taxon>Eukaryota</taxon>
        <taxon>Fungi</taxon>
        <taxon>Fungi incertae sedis</taxon>
        <taxon>Mucoromycota</taxon>
        <taxon>Mucoromycotina</taxon>
        <taxon>Mucoromycetes</taxon>
        <taxon>Mucorales</taxon>
        <taxon>Mucorineae</taxon>
        <taxon>Rhizopodaceae</taxon>
        <taxon>Rhizopus</taxon>
    </lineage>
</organism>
<proteinExistence type="predicted"/>
<evidence type="ECO:0000313" key="6">
    <source>
        <dbReference type="EMBL" id="RCH90469.1"/>
    </source>
</evidence>
<evidence type="ECO:0000256" key="3">
    <source>
        <dbReference type="PIRSR" id="PIRSR608264-1"/>
    </source>
</evidence>
<reference evidence="6 7" key="1">
    <citation type="journal article" date="2018" name="G3 (Bethesda)">
        <title>Phylogenetic and Phylogenomic Definition of Rhizopus Species.</title>
        <authorList>
            <person name="Gryganskyi A.P."/>
            <person name="Golan J."/>
            <person name="Dolatabadi S."/>
            <person name="Mondo S."/>
            <person name="Robb S."/>
            <person name="Idnurm A."/>
            <person name="Muszewska A."/>
            <person name="Steczkiewicz K."/>
            <person name="Masonjones S."/>
            <person name="Liao H.L."/>
            <person name="Gajdeczka M.T."/>
            <person name="Anike F."/>
            <person name="Vuek A."/>
            <person name="Anishchenko I.M."/>
            <person name="Voigt K."/>
            <person name="de Hoog G.S."/>
            <person name="Smith M.E."/>
            <person name="Heitman J."/>
            <person name="Vilgalys R."/>
            <person name="Stajich J.E."/>
        </authorList>
    </citation>
    <scope>NUCLEOTIDE SEQUENCE [LARGE SCALE GENOMIC DNA]</scope>
    <source>
        <strain evidence="6 7">LSU 92-RS-03</strain>
    </source>
</reference>
<feature type="domain" description="GH16" evidence="5">
    <location>
        <begin position="43"/>
        <end position="267"/>
    </location>
</feature>
<feature type="active site" description="Proton donor" evidence="3">
    <location>
        <position position="159"/>
    </location>
</feature>
<dbReference type="OrthoDB" id="25131at2759"/>
<dbReference type="PANTHER" id="PTHR38121:SF2">
    <property type="entry name" value="ACYLTRANSFERASE 3 DOMAIN-CONTAINING PROTEIN"/>
    <property type="match status" value="1"/>
</dbReference>
<dbReference type="InterPro" id="IPR008264">
    <property type="entry name" value="Beta_glucanase"/>
</dbReference>
<evidence type="ECO:0000256" key="4">
    <source>
        <dbReference type="SAM" id="SignalP"/>
    </source>
</evidence>
<dbReference type="PANTHER" id="PTHR38121">
    <property type="entry name" value="GH16 DOMAIN-CONTAINING PROTEIN"/>
    <property type="match status" value="1"/>
</dbReference>
<name>A0A367JKR9_RHIST</name>
<dbReference type="SUPFAM" id="SSF49899">
    <property type="entry name" value="Concanavalin A-like lectins/glucanases"/>
    <property type="match status" value="1"/>
</dbReference>
<keyword evidence="7" id="KW-1185">Reference proteome</keyword>
<dbReference type="EMBL" id="PJQM01003153">
    <property type="protein sequence ID" value="RCH90469.1"/>
    <property type="molecule type" value="Genomic_DNA"/>
</dbReference>
<evidence type="ECO:0000256" key="2">
    <source>
        <dbReference type="ARBA" id="ARBA00023295"/>
    </source>
</evidence>
<evidence type="ECO:0000259" key="5">
    <source>
        <dbReference type="PROSITE" id="PS51762"/>
    </source>
</evidence>
<feature type="active site" description="Nucleophile" evidence="3">
    <location>
        <position position="155"/>
    </location>
</feature>
<dbReference type="InterPro" id="IPR013320">
    <property type="entry name" value="ConA-like_dom_sf"/>
</dbReference>
<dbReference type="GO" id="GO:0004553">
    <property type="term" value="F:hydrolase activity, hydrolyzing O-glycosyl compounds"/>
    <property type="evidence" value="ECO:0007669"/>
    <property type="project" value="InterPro"/>
</dbReference>
<dbReference type="PROSITE" id="PS51762">
    <property type="entry name" value="GH16_2"/>
    <property type="match status" value="1"/>
</dbReference>